<dbReference type="Proteomes" id="UP000267821">
    <property type="component" value="Unassembled WGS sequence"/>
</dbReference>
<name>A0A3N4MB98_9PEZI</name>
<dbReference type="AlphaFoldDB" id="A0A3N4MB98"/>
<proteinExistence type="predicted"/>
<accession>A0A3N4MB98</accession>
<evidence type="ECO:0000313" key="1">
    <source>
        <dbReference type="EMBL" id="RPB29421.1"/>
    </source>
</evidence>
<sequence length="73" mass="8735">MRCERHIHARAHCYVNVGHGNDTSTSDYPQCHQESLYKRYSFWWQASSPLVKKLQLDMGLNHKPDYLNQSHYR</sequence>
<dbReference type="EMBL" id="ML121527">
    <property type="protein sequence ID" value="RPB29421.1"/>
    <property type="molecule type" value="Genomic_DNA"/>
</dbReference>
<reference evidence="1 2" key="1">
    <citation type="journal article" date="2018" name="Nat. Ecol. Evol.">
        <title>Pezizomycetes genomes reveal the molecular basis of ectomycorrhizal truffle lifestyle.</title>
        <authorList>
            <person name="Murat C."/>
            <person name="Payen T."/>
            <person name="Noel B."/>
            <person name="Kuo A."/>
            <person name="Morin E."/>
            <person name="Chen J."/>
            <person name="Kohler A."/>
            <person name="Krizsan K."/>
            <person name="Balestrini R."/>
            <person name="Da Silva C."/>
            <person name="Montanini B."/>
            <person name="Hainaut M."/>
            <person name="Levati E."/>
            <person name="Barry K.W."/>
            <person name="Belfiori B."/>
            <person name="Cichocki N."/>
            <person name="Clum A."/>
            <person name="Dockter R.B."/>
            <person name="Fauchery L."/>
            <person name="Guy J."/>
            <person name="Iotti M."/>
            <person name="Le Tacon F."/>
            <person name="Lindquist E.A."/>
            <person name="Lipzen A."/>
            <person name="Malagnac F."/>
            <person name="Mello A."/>
            <person name="Molinier V."/>
            <person name="Miyauchi S."/>
            <person name="Poulain J."/>
            <person name="Riccioni C."/>
            <person name="Rubini A."/>
            <person name="Sitrit Y."/>
            <person name="Splivallo R."/>
            <person name="Traeger S."/>
            <person name="Wang M."/>
            <person name="Zifcakova L."/>
            <person name="Wipf D."/>
            <person name="Zambonelli A."/>
            <person name="Paolocci F."/>
            <person name="Nowrousian M."/>
            <person name="Ottonello S."/>
            <person name="Baldrian P."/>
            <person name="Spatafora J.W."/>
            <person name="Henrissat B."/>
            <person name="Nagy L.G."/>
            <person name="Aury J.M."/>
            <person name="Wincker P."/>
            <person name="Grigoriev I.V."/>
            <person name="Bonfante P."/>
            <person name="Martin F.M."/>
        </authorList>
    </citation>
    <scope>NUCLEOTIDE SEQUENCE [LARGE SCALE GENOMIC DNA]</scope>
    <source>
        <strain evidence="1 2">ATCC MYA-4762</strain>
    </source>
</reference>
<dbReference type="InParanoid" id="A0A3N4MB98"/>
<evidence type="ECO:0000313" key="2">
    <source>
        <dbReference type="Proteomes" id="UP000267821"/>
    </source>
</evidence>
<gene>
    <name evidence="1" type="ORF">L211DRAFT_832127</name>
</gene>
<keyword evidence="2" id="KW-1185">Reference proteome</keyword>
<organism evidence="1 2">
    <name type="scientific">Terfezia boudieri ATCC MYA-4762</name>
    <dbReference type="NCBI Taxonomy" id="1051890"/>
    <lineage>
        <taxon>Eukaryota</taxon>
        <taxon>Fungi</taxon>
        <taxon>Dikarya</taxon>
        <taxon>Ascomycota</taxon>
        <taxon>Pezizomycotina</taxon>
        <taxon>Pezizomycetes</taxon>
        <taxon>Pezizales</taxon>
        <taxon>Pezizaceae</taxon>
        <taxon>Terfezia</taxon>
    </lineage>
</organism>
<protein>
    <submittedName>
        <fullName evidence="1">Uncharacterized protein</fullName>
    </submittedName>
</protein>